<organism evidence="2 3">
    <name type="scientific">Armatimonas rosea</name>
    <dbReference type="NCBI Taxonomy" id="685828"/>
    <lineage>
        <taxon>Bacteria</taxon>
        <taxon>Bacillati</taxon>
        <taxon>Armatimonadota</taxon>
        <taxon>Armatimonadia</taxon>
        <taxon>Armatimonadales</taxon>
        <taxon>Armatimonadaceae</taxon>
        <taxon>Armatimonas</taxon>
    </lineage>
</organism>
<name>A0A7W9SV05_ARMRO</name>
<dbReference type="RefSeq" id="WP_184203190.1">
    <property type="nucleotide sequence ID" value="NZ_JACHGW010000005.1"/>
</dbReference>
<accession>A0A7W9SV05</accession>
<dbReference type="Proteomes" id="UP000520814">
    <property type="component" value="Unassembled WGS sequence"/>
</dbReference>
<dbReference type="AlphaFoldDB" id="A0A7W9SV05"/>
<feature type="compositionally biased region" description="Basic and acidic residues" evidence="1">
    <location>
        <begin position="93"/>
        <end position="108"/>
    </location>
</feature>
<keyword evidence="3" id="KW-1185">Reference proteome</keyword>
<comment type="caution">
    <text evidence="2">The sequence shown here is derived from an EMBL/GenBank/DDBJ whole genome shotgun (WGS) entry which is preliminary data.</text>
</comment>
<reference evidence="2 3" key="1">
    <citation type="submission" date="2020-08" db="EMBL/GenBank/DDBJ databases">
        <title>Genomic Encyclopedia of Type Strains, Phase IV (KMG-IV): sequencing the most valuable type-strain genomes for metagenomic binning, comparative biology and taxonomic classification.</title>
        <authorList>
            <person name="Goeker M."/>
        </authorList>
    </citation>
    <scope>NUCLEOTIDE SEQUENCE [LARGE SCALE GENOMIC DNA]</scope>
    <source>
        <strain evidence="2 3">DSM 23562</strain>
    </source>
</reference>
<evidence type="ECO:0000313" key="2">
    <source>
        <dbReference type="EMBL" id="MBB6053166.1"/>
    </source>
</evidence>
<gene>
    <name evidence="2" type="ORF">HNQ39_004998</name>
</gene>
<protein>
    <submittedName>
        <fullName evidence="2">Uncharacterized protein</fullName>
    </submittedName>
</protein>
<dbReference type="InterPro" id="IPR027417">
    <property type="entry name" value="P-loop_NTPase"/>
</dbReference>
<sequence length="108" mass="11685">MFTDALNLSPIIDGAFLCVRALETPTGVEKHLLDLINESNVTVLGGVLTDVPVSMVAGYENYQHYYAPGVSTVPNGISSGIQSQNLLDIPQDQDTRVDEIQGQKKEPL</sequence>
<proteinExistence type="predicted"/>
<feature type="region of interest" description="Disordered" evidence="1">
    <location>
        <begin position="84"/>
        <end position="108"/>
    </location>
</feature>
<evidence type="ECO:0000256" key="1">
    <source>
        <dbReference type="SAM" id="MobiDB-lite"/>
    </source>
</evidence>
<evidence type="ECO:0000313" key="3">
    <source>
        <dbReference type="Proteomes" id="UP000520814"/>
    </source>
</evidence>
<dbReference type="EMBL" id="JACHGW010000005">
    <property type="protein sequence ID" value="MBB6053166.1"/>
    <property type="molecule type" value="Genomic_DNA"/>
</dbReference>
<dbReference type="Gene3D" id="3.40.50.300">
    <property type="entry name" value="P-loop containing nucleotide triphosphate hydrolases"/>
    <property type="match status" value="1"/>
</dbReference>